<feature type="compositionally biased region" description="Basic residues" evidence="1">
    <location>
        <begin position="339"/>
        <end position="348"/>
    </location>
</feature>
<name>A0A2A9D1S7_9MICO</name>
<organism evidence="2 3">
    <name type="scientific">Serinibacter salmoneus</name>
    <dbReference type="NCBI Taxonomy" id="556530"/>
    <lineage>
        <taxon>Bacteria</taxon>
        <taxon>Bacillati</taxon>
        <taxon>Actinomycetota</taxon>
        <taxon>Actinomycetes</taxon>
        <taxon>Micrococcales</taxon>
        <taxon>Beutenbergiaceae</taxon>
        <taxon>Serinibacter</taxon>
    </lineage>
</organism>
<evidence type="ECO:0008006" key="4">
    <source>
        <dbReference type="Google" id="ProtNLM"/>
    </source>
</evidence>
<keyword evidence="3" id="KW-1185">Reference proteome</keyword>
<evidence type="ECO:0000313" key="2">
    <source>
        <dbReference type="EMBL" id="PFG20624.1"/>
    </source>
</evidence>
<reference evidence="2 3" key="1">
    <citation type="submission" date="2017-10" db="EMBL/GenBank/DDBJ databases">
        <title>Sequencing the genomes of 1000 actinobacteria strains.</title>
        <authorList>
            <person name="Klenk H.-P."/>
        </authorList>
    </citation>
    <scope>NUCLEOTIDE SEQUENCE [LARGE SCALE GENOMIC DNA]</scope>
    <source>
        <strain evidence="2 3">DSM 21801</strain>
    </source>
</reference>
<protein>
    <recommendedName>
        <fullName evidence="4">RAMA domain-containing protein</fullName>
    </recommendedName>
</protein>
<dbReference type="EMBL" id="PDJD01000001">
    <property type="protein sequence ID" value="PFG20624.1"/>
    <property type="molecule type" value="Genomic_DNA"/>
</dbReference>
<evidence type="ECO:0000313" key="3">
    <source>
        <dbReference type="Proteomes" id="UP000224915"/>
    </source>
</evidence>
<feature type="region of interest" description="Disordered" evidence="1">
    <location>
        <begin position="209"/>
        <end position="247"/>
    </location>
</feature>
<comment type="caution">
    <text evidence="2">The sequence shown here is derived from an EMBL/GenBank/DDBJ whole genome shotgun (WGS) entry which is preliminary data.</text>
</comment>
<dbReference type="RefSeq" id="WP_098469567.1">
    <property type="nucleotide sequence ID" value="NZ_PDJD01000001.1"/>
</dbReference>
<feature type="region of interest" description="Disordered" evidence="1">
    <location>
        <begin position="330"/>
        <end position="357"/>
    </location>
</feature>
<dbReference type="OrthoDB" id="5149322at2"/>
<accession>A0A2A9D1S7</accession>
<sequence>MALFSVDGREVREVAPDPGSYGEWAADFDRRLKACALRVIDDPLLEVAWHDAGEPLGEVLVALDSLGSAVLVVVLPRLDSRALVGALASSAKVRGASWREIASWHPGGAESLREDWAAFREHLPPRGEAAAGLVILAGELDPEVRDAVEVIDPATVTVLKAGPQVVDGNQLVAVEPVRGARTRRVPALLESADGAHDVALIGGVEPLPASAFDGEPATEAAESPNHRGEPTAPARRRSHRGRSVRTDSADLKAVVDLVGPTHLVLDPSTAAGATYSAQLTQHGTITGGGRSFTDPTEAARELSGRVVADGWRAWRFGADGPCLGEALEEATIGPSRGGSRPRRRRAVRRAGMGESHP</sequence>
<dbReference type="AlphaFoldDB" id="A0A2A9D1S7"/>
<dbReference type="Proteomes" id="UP000224915">
    <property type="component" value="Unassembled WGS sequence"/>
</dbReference>
<proteinExistence type="predicted"/>
<gene>
    <name evidence="2" type="ORF">ATL40_2231</name>
</gene>
<evidence type="ECO:0000256" key="1">
    <source>
        <dbReference type="SAM" id="MobiDB-lite"/>
    </source>
</evidence>
<feature type="compositionally biased region" description="Basic residues" evidence="1">
    <location>
        <begin position="234"/>
        <end position="243"/>
    </location>
</feature>